<protein>
    <submittedName>
        <fullName evidence="2">Uncharacterized protein</fullName>
    </submittedName>
</protein>
<evidence type="ECO:0000256" key="1">
    <source>
        <dbReference type="SAM" id="Phobius"/>
    </source>
</evidence>
<sequence length="193" mass="22230">MLVDINLIQKPKQRNTPLFILAGFALLSFALVITTGILWYNGELQMKDRLENQLAHVQELRGIREQQNQPIETVTPTKQYEETVQWMDDYPLSTVVVIDEIRTLLTDRGFILQFDYSSSERIHLVAQFDASREVAFFFERLQASPLFTNVVLNKIETVKLDNGNPDVLPRYRADFNLAIQATEVQKAKKESGQ</sequence>
<keyword evidence="1" id="KW-0812">Transmembrane</keyword>
<accession>A0ABN0WEC4</accession>
<keyword evidence="1" id="KW-0472">Membrane</keyword>
<name>A0ABN0WEC4_9BACI</name>
<proteinExistence type="predicted"/>
<evidence type="ECO:0000313" key="3">
    <source>
        <dbReference type="Proteomes" id="UP001500782"/>
    </source>
</evidence>
<feature type="transmembrane region" description="Helical" evidence="1">
    <location>
        <begin position="20"/>
        <end position="40"/>
    </location>
</feature>
<reference evidence="2 3" key="1">
    <citation type="journal article" date="2019" name="Int. J. Syst. Evol. Microbiol.">
        <title>The Global Catalogue of Microorganisms (GCM) 10K type strain sequencing project: providing services to taxonomists for standard genome sequencing and annotation.</title>
        <authorList>
            <consortium name="The Broad Institute Genomics Platform"/>
            <consortium name="The Broad Institute Genome Sequencing Center for Infectious Disease"/>
            <person name="Wu L."/>
            <person name="Ma J."/>
        </authorList>
    </citation>
    <scope>NUCLEOTIDE SEQUENCE [LARGE SCALE GENOMIC DNA]</scope>
    <source>
        <strain evidence="2 3">JCM 9731</strain>
    </source>
</reference>
<dbReference type="Proteomes" id="UP001500782">
    <property type="component" value="Unassembled WGS sequence"/>
</dbReference>
<evidence type="ECO:0000313" key="2">
    <source>
        <dbReference type="EMBL" id="GAA0333983.1"/>
    </source>
</evidence>
<keyword evidence="1" id="KW-1133">Transmembrane helix</keyword>
<dbReference type="RefSeq" id="WP_343799700.1">
    <property type="nucleotide sequence ID" value="NZ_BAAADJ010000023.1"/>
</dbReference>
<organism evidence="2 3">
    <name type="scientific">Bacillus carboniphilus</name>
    <dbReference type="NCBI Taxonomy" id="86663"/>
    <lineage>
        <taxon>Bacteria</taxon>
        <taxon>Bacillati</taxon>
        <taxon>Bacillota</taxon>
        <taxon>Bacilli</taxon>
        <taxon>Bacillales</taxon>
        <taxon>Bacillaceae</taxon>
        <taxon>Bacillus</taxon>
    </lineage>
</organism>
<comment type="caution">
    <text evidence="2">The sequence shown here is derived from an EMBL/GenBank/DDBJ whole genome shotgun (WGS) entry which is preliminary data.</text>
</comment>
<gene>
    <name evidence="2" type="ORF">GCM10008967_25930</name>
</gene>
<dbReference type="EMBL" id="BAAADJ010000023">
    <property type="protein sequence ID" value="GAA0333983.1"/>
    <property type="molecule type" value="Genomic_DNA"/>
</dbReference>
<keyword evidence="3" id="KW-1185">Reference proteome</keyword>